<feature type="transmembrane region" description="Helical" evidence="1">
    <location>
        <begin position="131"/>
        <end position="159"/>
    </location>
</feature>
<protein>
    <submittedName>
        <fullName evidence="2">Uncharacterized protein DUF624</fullName>
    </submittedName>
</protein>
<feature type="transmembrane region" description="Helical" evidence="1">
    <location>
        <begin position="171"/>
        <end position="193"/>
    </location>
</feature>
<keyword evidence="1" id="KW-0472">Membrane</keyword>
<dbReference type="EMBL" id="RBKT01000001">
    <property type="protein sequence ID" value="RKR86413.1"/>
    <property type="molecule type" value="Genomic_DNA"/>
</dbReference>
<name>A0A495JC61_9ACTN</name>
<dbReference type="Pfam" id="PF04854">
    <property type="entry name" value="DUF624"/>
    <property type="match status" value="1"/>
</dbReference>
<gene>
    <name evidence="2" type="ORF">BDK92_0638</name>
</gene>
<evidence type="ECO:0000313" key="3">
    <source>
        <dbReference type="Proteomes" id="UP000277671"/>
    </source>
</evidence>
<sequence>MSDAFEARPQFGEGPLSRAAARVYSLLVIEVLFLVTTVPGLVPLLLLERDASNLPLIALGALPLGPAVSAALYAFDRHRPDLADLKPAAAFWRGYRINFRQVLAVWAPSLLWLTIVAANLTHFAVAGVPHWWGVLLVLVALGVTLWCANALVITSLFAFRTRDVARLALRFLARTPGVTVGNACLLLVAATVTVVASEAVLMLLGSVLVLTLLRTCRPLIGEIAKEFIR</sequence>
<keyword evidence="1" id="KW-1133">Transmembrane helix</keyword>
<reference evidence="2 3" key="1">
    <citation type="submission" date="2018-10" db="EMBL/GenBank/DDBJ databases">
        <title>Sequencing the genomes of 1000 actinobacteria strains.</title>
        <authorList>
            <person name="Klenk H.-P."/>
        </authorList>
    </citation>
    <scope>NUCLEOTIDE SEQUENCE [LARGE SCALE GENOMIC DNA]</scope>
    <source>
        <strain evidence="2 3">DSM 45175</strain>
    </source>
</reference>
<organism evidence="2 3">
    <name type="scientific">Micromonospora pisi</name>
    <dbReference type="NCBI Taxonomy" id="589240"/>
    <lineage>
        <taxon>Bacteria</taxon>
        <taxon>Bacillati</taxon>
        <taxon>Actinomycetota</taxon>
        <taxon>Actinomycetes</taxon>
        <taxon>Micromonosporales</taxon>
        <taxon>Micromonosporaceae</taxon>
        <taxon>Micromonospora</taxon>
    </lineage>
</organism>
<dbReference type="Proteomes" id="UP000277671">
    <property type="component" value="Unassembled WGS sequence"/>
</dbReference>
<keyword evidence="1" id="KW-0812">Transmembrane</keyword>
<evidence type="ECO:0000256" key="1">
    <source>
        <dbReference type="SAM" id="Phobius"/>
    </source>
</evidence>
<feature type="transmembrane region" description="Helical" evidence="1">
    <location>
        <begin position="103"/>
        <end position="125"/>
    </location>
</feature>
<comment type="caution">
    <text evidence="2">The sequence shown here is derived from an EMBL/GenBank/DDBJ whole genome shotgun (WGS) entry which is preliminary data.</text>
</comment>
<dbReference type="InterPro" id="IPR006938">
    <property type="entry name" value="DUF624"/>
</dbReference>
<evidence type="ECO:0000313" key="2">
    <source>
        <dbReference type="EMBL" id="RKR86413.1"/>
    </source>
</evidence>
<feature type="transmembrane region" description="Helical" evidence="1">
    <location>
        <begin position="54"/>
        <end position="75"/>
    </location>
</feature>
<dbReference type="OrthoDB" id="4211860at2"/>
<keyword evidence="3" id="KW-1185">Reference proteome</keyword>
<dbReference type="RefSeq" id="WP_121154408.1">
    <property type="nucleotide sequence ID" value="NZ_RBKT01000001.1"/>
</dbReference>
<proteinExistence type="predicted"/>
<accession>A0A495JC61</accession>
<dbReference type="AlphaFoldDB" id="A0A495JC61"/>
<feature type="transmembrane region" description="Helical" evidence="1">
    <location>
        <begin position="21"/>
        <end position="42"/>
    </location>
</feature>